<name>A0ABR9EVB6_PSEVC</name>
<organism evidence="3 4">
    <name type="scientific">Pseudoalteromonas carrageenovora IAM 12662</name>
    <dbReference type="NCBI Taxonomy" id="1314868"/>
    <lineage>
        <taxon>Bacteria</taxon>
        <taxon>Pseudomonadati</taxon>
        <taxon>Pseudomonadota</taxon>
        <taxon>Gammaproteobacteria</taxon>
        <taxon>Alteromonadales</taxon>
        <taxon>Pseudoalteromonadaceae</taxon>
        <taxon>Pseudoalteromonas</taxon>
    </lineage>
</organism>
<evidence type="ECO:0000259" key="2">
    <source>
        <dbReference type="Pfam" id="PF05199"/>
    </source>
</evidence>
<dbReference type="Gene3D" id="3.50.50.60">
    <property type="entry name" value="FAD/NAD(P)-binding domain"/>
    <property type="match status" value="1"/>
</dbReference>
<keyword evidence="4" id="KW-1185">Reference proteome</keyword>
<proteinExistence type="inferred from homology"/>
<evidence type="ECO:0000256" key="1">
    <source>
        <dbReference type="ARBA" id="ARBA00010790"/>
    </source>
</evidence>
<evidence type="ECO:0000313" key="4">
    <source>
        <dbReference type="Proteomes" id="UP000615003"/>
    </source>
</evidence>
<gene>
    <name evidence="3" type="ORF">PCARR_b0484</name>
</gene>
<comment type="similarity">
    <text evidence="1">Belongs to the GMC oxidoreductase family.</text>
</comment>
<protein>
    <recommendedName>
        <fullName evidence="2">Glucose-methanol-choline oxidoreductase C-terminal domain-containing protein</fullName>
    </recommendedName>
</protein>
<dbReference type="Pfam" id="PF05199">
    <property type="entry name" value="GMC_oxred_C"/>
    <property type="match status" value="1"/>
</dbReference>
<dbReference type="InterPro" id="IPR012132">
    <property type="entry name" value="GMC_OxRdtase"/>
</dbReference>
<dbReference type="InterPro" id="IPR036188">
    <property type="entry name" value="FAD/NAD-bd_sf"/>
</dbReference>
<dbReference type="PANTHER" id="PTHR11552:SF147">
    <property type="entry name" value="CHOLINE DEHYDROGENASE, MITOCHONDRIAL"/>
    <property type="match status" value="1"/>
</dbReference>
<dbReference type="Gene3D" id="3.30.560.10">
    <property type="entry name" value="Glucose Oxidase, domain 3"/>
    <property type="match status" value="1"/>
</dbReference>
<dbReference type="InterPro" id="IPR007867">
    <property type="entry name" value="GMC_OxRtase_C"/>
</dbReference>
<feature type="domain" description="Glucose-methanol-choline oxidoreductase C-terminal" evidence="2">
    <location>
        <begin position="3"/>
        <end position="135"/>
    </location>
</feature>
<dbReference type="PANTHER" id="PTHR11552">
    <property type="entry name" value="GLUCOSE-METHANOL-CHOLINE GMC OXIDOREDUCTASE"/>
    <property type="match status" value="1"/>
</dbReference>
<evidence type="ECO:0000313" key="3">
    <source>
        <dbReference type="EMBL" id="MBE0384499.1"/>
    </source>
</evidence>
<comment type="caution">
    <text evidence="3">The sequence shown here is derived from an EMBL/GenBank/DDBJ whole genome shotgun (WGS) entry which is preliminary data.</text>
</comment>
<reference evidence="3 4" key="1">
    <citation type="submission" date="2015-06" db="EMBL/GenBank/DDBJ databases">
        <title>Genome sequence of Pseudoalteromonas carrageenovora.</title>
        <authorList>
            <person name="Xie B.-B."/>
            <person name="Rong J.-C."/>
            <person name="Qin Q.-L."/>
            <person name="Zhang Y.-Z."/>
        </authorList>
    </citation>
    <scope>NUCLEOTIDE SEQUENCE [LARGE SCALE GENOMIC DNA]</scope>
    <source>
        <strain evidence="3 4">IAM 12662</strain>
    </source>
</reference>
<dbReference type="SUPFAM" id="SSF54373">
    <property type="entry name" value="FAD-linked reductases, C-terminal domain"/>
    <property type="match status" value="1"/>
</dbReference>
<dbReference type="SUPFAM" id="SSF51905">
    <property type="entry name" value="FAD/NAD(P)-binding domain"/>
    <property type="match status" value="1"/>
</dbReference>
<accession>A0ABR9EVB6</accession>
<dbReference type="EMBL" id="AQGW01000025">
    <property type="protein sequence ID" value="MBE0384499.1"/>
    <property type="molecule type" value="Genomic_DNA"/>
</dbReference>
<dbReference type="Proteomes" id="UP000615003">
    <property type="component" value="Unassembled WGS sequence"/>
</dbReference>
<sequence>MRPKSRGSITLKNSDPRSAPLIDPNYLSHPDDLKIMLAGLKKTLSIMQSPAFDKIRGKMVYPLDINNDEQLIEFIRQTADTEYHPVGTCKMGQDEMAVVNTNLQVHGVSKLRVVDASIMPTIITGNTNAPVIAIAEKASDLIKQSHKSGL</sequence>